<evidence type="ECO:0000313" key="2">
    <source>
        <dbReference type="EMBL" id="TQJ14597.1"/>
    </source>
</evidence>
<protein>
    <submittedName>
        <fullName evidence="2">Uncharacterized protein</fullName>
    </submittedName>
</protein>
<name>A0A542EGY2_9MICO</name>
<proteinExistence type="predicted"/>
<keyword evidence="3" id="KW-1185">Reference proteome</keyword>
<evidence type="ECO:0000256" key="1">
    <source>
        <dbReference type="SAM" id="Phobius"/>
    </source>
</evidence>
<keyword evidence="1" id="KW-0472">Membrane</keyword>
<sequence length="124" mass="12876">MPIVDSDALLTAGLIASAMALTFGIRAAVRGHLALEDARDIRLWVSPAWLWSGVVAVAWTLARAVLGGTTLAGLLAPVVLVPGMRFPLLALVACGVIGPIIVYLGMIVSALDYARVRAQSADVS</sequence>
<accession>A0A542EGY2</accession>
<feature type="transmembrane region" description="Helical" evidence="1">
    <location>
        <begin position="86"/>
        <end position="111"/>
    </location>
</feature>
<dbReference type="EMBL" id="VFMO01000001">
    <property type="protein sequence ID" value="TQJ14597.1"/>
    <property type="molecule type" value="Genomic_DNA"/>
</dbReference>
<keyword evidence="1" id="KW-1133">Transmembrane helix</keyword>
<dbReference type="AlphaFoldDB" id="A0A542EGY2"/>
<keyword evidence="1" id="KW-0812">Transmembrane</keyword>
<dbReference type="RefSeq" id="WP_141928389.1">
    <property type="nucleotide sequence ID" value="NZ_BAABCI010000003.1"/>
</dbReference>
<comment type="caution">
    <text evidence="2">The sequence shown here is derived from an EMBL/GenBank/DDBJ whole genome shotgun (WGS) entry which is preliminary data.</text>
</comment>
<reference evidence="2 3" key="1">
    <citation type="submission" date="2019-06" db="EMBL/GenBank/DDBJ databases">
        <title>Sequencing the genomes of 1000 actinobacteria strains.</title>
        <authorList>
            <person name="Klenk H.-P."/>
        </authorList>
    </citation>
    <scope>NUCLEOTIDE SEQUENCE [LARGE SCALE GENOMIC DNA]</scope>
    <source>
        <strain evidence="2 3">DSM 19828</strain>
    </source>
</reference>
<feature type="transmembrane region" description="Helical" evidence="1">
    <location>
        <begin position="41"/>
        <end position="66"/>
    </location>
</feature>
<dbReference type="Proteomes" id="UP000320806">
    <property type="component" value="Unassembled WGS sequence"/>
</dbReference>
<gene>
    <name evidence="2" type="ORF">FB459_2065</name>
</gene>
<feature type="transmembrane region" description="Helical" evidence="1">
    <location>
        <begin position="12"/>
        <end position="29"/>
    </location>
</feature>
<evidence type="ECO:0000313" key="3">
    <source>
        <dbReference type="Proteomes" id="UP000320806"/>
    </source>
</evidence>
<organism evidence="2 3">
    <name type="scientific">Yimella lutea</name>
    <dbReference type="NCBI Taxonomy" id="587872"/>
    <lineage>
        <taxon>Bacteria</taxon>
        <taxon>Bacillati</taxon>
        <taxon>Actinomycetota</taxon>
        <taxon>Actinomycetes</taxon>
        <taxon>Micrococcales</taxon>
        <taxon>Dermacoccaceae</taxon>
        <taxon>Yimella</taxon>
    </lineage>
</organism>